<dbReference type="InterPro" id="IPR000792">
    <property type="entry name" value="Tscrpt_reg_LuxR_C"/>
</dbReference>
<dbReference type="Gene3D" id="1.10.10.10">
    <property type="entry name" value="Winged helix-like DNA-binding domain superfamily/Winged helix DNA-binding domain"/>
    <property type="match status" value="1"/>
</dbReference>
<evidence type="ECO:0000313" key="5">
    <source>
        <dbReference type="EMBL" id="MFC3712532.1"/>
    </source>
</evidence>
<reference evidence="6" key="1">
    <citation type="journal article" date="2019" name="Int. J. Syst. Evol. Microbiol.">
        <title>The Global Catalogue of Microorganisms (GCM) 10K type strain sequencing project: providing services to taxonomists for standard genome sequencing and annotation.</title>
        <authorList>
            <consortium name="The Broad Institute Genomics Platform"/>
            <consortium name="The Broad Institute Genome Sequencing Center for Infectious Disease"/>
            <person name="Wu L."/>
            <person name="Ma J."/>
        </authorList>
    </citation>
    <scope>NUCLEOTIDE SEQUENCE [LARGE SCALE GENOMIC DNA]</scope>
    <source>
        <strain evidence="6">KCTC 42644</strain>
    </source>
</reference>
<organism evidence="5 6">
    <name type="scientific">Sphingoaurantiacus capsulatus</name>
    <dbReference type="NCBI Taxonomy" id="1771310"/>
    <lineage>
        <taxon>Bacteria</taxon>
        <taxon>Pseudomonadati</taxon>
        <taxon>Pseudomonadota</taxon>
        <taxon>Alphaproteobacteria</taxon>
        <taxon>Sphingomonadales</taxon>
        <taxon>Sphingosinicellaceae</taxon>
        <taxon>Sphingoaurantiacus</taxon>
    </lineage>
</organism>
<dbReference type="Proteomes" id="UP001595615">
    <property type="component" value="Unassembled WGS sequence"/>
</dbReference>
<keyword evidence="3" id="KW-0804">Transcription</keyword>
<dbReference type="CDD" id="cd06170">
    <property type="entry name" value="LuxR_C_like"/>
    <property type="match status" value="1"/>
</dbReference>
<comment type="caution">
    <text evidence="5">The sequence shown here is derived from an EMBL/GenBank/DDBJ whole genome shotgun (WGS) entry which is preliminary data.</text>
</comment>
<evidence type="ECO:0000313" key="6">
    <source>
        <dbReference type="Proteomes" id="UP001595615"/>
    </source>
</evidence>
<evidence type="ECO:0000256" key="1">
    <source>
        <dbReference type="ARBA" id="ARBA00023015"/>
    </source>
</evidence>
<dbReference type="PRINTS" id="PR00038">
    <property type="entry name" value="HTHLUXR"/>
</dbReference>
<keyword evidence="6" id="KW-1185">Reference proteome</keyword>
<dbReference type="PROSITE" id="PS50043">
    <property type="entry name" value="HTH_LUXR_2"/>
    <property type="match status" value="1"/>
</dbReference>
<accession>A0ABV7XB65</accession>
<dbReference type="PANTHER" id="PTHR44688">
    <property type="entry name" value="DNA-BINDING TRANSCRIPTIONAL ACTIVATOR DEVR_DOSR"/>
    <property type="match status" value="1"/>
</dbReference>
<proteinExistence type="predicted"/>
<dbReference type="RefSeq" id="WP_380859616.1">
    <property type="nucleotide sequence ID" value="NZ_JBHRXV010000005.1"/>
</dbReference>
<dbReference type="SMART" id="SM00421">
    <property type="entry name" value="HTH_LUXR"/>
    <property type="match status" value="1"/>
</dbReference>
<dbReference type="Pfam" id="PF00196">
    <property type="entry name" value="GerE"/>
    <property type="match status" value="1"/>
</dbReference>
<evidence type="ECO:0000256" key="3">
    <source>
        <dbReference type="ARBA" id="ARBA00023163"/>
    </source>
</evidence>
<dbReference type="PANTHER" id="PTHR44688:SF16">
    <property type="entry name" value="DNA-BINDING TRANSCRIPTIONAL ACTIVATOR DEVR_DOSR"/>
    <property type="match status" value="1"/>
</dbReference>
<dbReference type="InterPro" id="IPR036388">
    <property type="entry name" value="WH-like_DNA-bd_sf"/>
</dbReference>
<dbReference type="SUPFAM" id="SSF46894">
    <property type="entry name" value="C-terminal effector domain of the bipartite response regulators"/>
    <property type="match status" value="1"/>
</dbReference>
<dbReference type="Gene3D" id="3.30.450.80">
    <property type="entry name" value="Transcription factor LuxR-like, autoinducer-binding domain"/>
    <property type="match status" value="1"/>
</dbReference>
<feature type="domain" description="HTH luxR-type" evidence="4">
    <location>
        <begin position="181"/>
        <end position="246"/>
    </location>
</feature>
<gene>
    <name evidence="5" type="ORF">ACFOMD_08125</name>
</gene>
<keyword evidence="2" id="KW-0238">DNA-binding</keyword>
<dbReference type="InterPro" id="IPR036693">
    <property type="entry name" value="TF_LuxR_autoind-bd_dom_sf"/>
</dbReference>
<evidence type="ECO:0000256" key="2">
    <source>
        <dbReference type="ARBA" id="ARBA00023125"/>
    </source>
</evidence>
<protein>
    <submittedName>
        <fullName evidence="5">LuxR C-terminal-related transcriptional regulator</fullName>
    </submittedName>
</protein>
<name>A0ABV7XB65_9SPHN</name>
<evidence type="ECO:0000259" key="4">
    <source>
        <dbReference type="PROSITE" id="PS50043"/>
    </source>
</evidence>
<dbReference type="InterPro" id="IPR016032">
    <property type="entry name" value="Sig_transdc_resp-reg_C-effctor"/>
</dbReference>
<keyword evidence="1" id="KW-0805">Transcription regulation</keyword>
<dbReference type="EMBL" id="JBHRXV010000005">
    <property type="protein sequence ID" value="MFC3712532.1"/>
    <property type="molecule type" value="Genomic_DNA"/>
</dbReference>
<sequence length="252" mass="28635">MDAASVDVRDKSDISRAAITFRDSVERLCDVRIIVSHNIATRRPMVDENGAVLAATIFGFVEREERWWNNGQLALQSPLARACRYESQPFWADERGFRTLYPNQCLDAIDLTQFERRAFVAAAIVVPVHLPFGQIAMAAFAPRKNTSMDLGEVFHERAEALMLLTQRFVTSYVQATRRRVSLPLNCSLTRRETECLNWASLGKTDREICEIIGRSHTTVRFHLRNAAEKLNAVNRSQSIFKAGQLGYLSRTQ</sequence>